<feature type="compositionally biased region" description="Acidic residues" evidence="7">
    <location>
        <begin position="1"/>
        <end position="26"/>
    </location>
</feature>
<keyword evidence="5" id="KW-0175">Coiled coil</keyword>
<dbReference type="GO" id="GO:0030687">
    <property type="term" value="C:preribosome, large subunit precursor"/>
    <property type="evidence" value="ECO:0007669"/>
    <property type="project" value="TreeGrafter"/>
</dbReference>
<dbReference type="PANTHER" id="PTHR13028:SF0">
    <property type="entry name" value="RRNA-PROCESSING PROTEIN EBP2-RELATED"/>
    <property type="match status" value="1"/>
</dbReference>
<dbReference type="GO" id="GO:0034399">
    <property type="term" value="C:nuclear periphery"/>
    <property type="evidence" value="ECO:0007669"/>
    <property type="project" value="TreeGrafter"/>
</dbReference>
<evidence type="ECO:0000256" key="1">
    <source>
        <dbReference type="ARBA" id="ARBA00003387"/>
    </source>
</evidence>
<keyword evidence="9" id="KW-1185">Reference proteome</keyword>
<evidence type="ECO:0000313" key="8">
    <source>
        <dbReference type="EMBL" id="TSL47698.1"/>
    </source>
</evidence>
<keyword evidence="4" id="KW-0690">Ribosome biogenesis</keyword>
<dbReference type="GO" id="GO:0005730">
    <property type="term" value="C:nucleolus"/>
    <property type="evidence" value="ECO:0007669"/>
    <property type="project" value="UniProtKB-SubCell"/>
</dbReference>
<dbReference type="EMBL" id="VCAZ01000032">
    <property type="protein sequence ID" value="TSL47698.1"/>
    <property type="molecule type" value="Genomic_DNA"/>
</dbReference>
<dbReference type="AlphaFoldDB" id="A0A556TZS0"/>
<dbReference type="Proteomes" id="UP000319801">
    <property type="component" value="Unassembled WGS sequence"/>
</dbReference>
<gene>
    <name evidence="8" type="ORF">Baya_7279</name>
</gene>
<evidence type="ECO:0000256" key="2">
    <source>
        <dbReference type="ARBA" id="ARBA00004604"/>
    </source>
</evidence>
<name>A0A556TZS0_BAGYA</name>
<sequence>MSDLEEDYQLGAESEEDDCELSDGELQEALSSGLLKPGMNVPLEEPKRAVNNVEGLRKCLAEFKKNLVWAERLDITTAPAVDLTAAAEGKKEPSQDVEQVDANDDFQREMYFPNAKRKYKDSKFGFGGKKKGNKWNTKESYDDMSGFRAKVAHGKVNRKFSKGGKKNVRHLMGFCLEITTQL</sequence>
<dbReference type="InterPro" id="IPR008610">
    <property type="entry name" value="Ebp2"/>
</dbReference>
<evidence type="ECO:0000256" key="4">
    <source>
        <dbReference type="ARBA" id="ARBA00022517"/>
    </source>
</evidence>
<proteinExistence type="inferred from homology"/>
<comment type="subcellular location">
    <subcellularLocation>
        <location evidence="2">Nucleus</location>
        <location evidence="2">Nucleolus</location>
    </subcellularLocation>
</comment>
<comment type="function">
    <text evidence="1">Required for the processing of the 27S pre-rRNA.</text>
</comment>
<protein>
    <submittedName>
        <fullName evidence="8">Putative rRNA-processing protein EBP2</fullName>
    </submittedName>
</protein>
<accession>A0A556TZS0</accession>
<evidence type="ECO:0000256" key="3">
    <source>
        <dbReference type="ARBA" id="ARBA00007336"/>
    </source>
</evidence>
<dbReference type="Pfam" id="PF05890">
    <property type="entry name" value="Ebp2"/>
    <property type="match status" value="1"/>
</dbReference>
<evidence type="ECO:0000256" key="6">
    <source>
        <dbReference type="ARBA" id="ARBA00023242"/>
    </source>
</evidence>
<dbReference type="GO" id="GO:0042273">
    <property type="term" value="P:ribosomal large subunit biogenesis"/>
    <property type="evidence" value="ECO:0007669"/>
    <property type="project" value="TreeGrafter"/>
</dbReference>
<evidence type="ECO:0000313" key="9">
    <source>
        <dbReference type="Proteomes" id="UP000319801"/>
    </source>
</evidence>
<dbReference type="OrthoDB" id="443772at2759"/>
<organism evidence="8 9">
    <name type="scientific">Bagarius yarrelli</name>
    <name type="common">Goonch</name>
    <name type="synonym">Bagrus yarrelli</name>
    <dbReference type="NCBI Taxonomy" id="175774"/>
    <lineage>
        <taxon>Eukaryota</taxon>
        <taxon>Metazoa</taxon>
        <taxon>Chordata</taxon>
        <taxon>Craniata</taxon>
        <taxon>Vertebrata</taxon>
        <taxon>Euteleostomi</taxon>
        <taxon>Actinopterygii</taxon>
        <taxon>Neopterygii</taxon>
        <taxon>Teleostei</taxon>
        <taxon>Ostariophysi</taxon>
        <taxon>Siluriformes</taxon>
        <taxon>Sisoridae</taxon>
        <taxon>Sisorinae</taxon>
        <taxon>Bagarius</taxon>
    </lineage>
</organism>
<evidence type="ECO:0000256" key="5">
    <source>
        <dbReference type="ARBA" id="ARBA00023054"/>
    </source>
</evidence>
<comment type="caution">
    <text evidence="8">The sequence shown here is derived from an EMBL/GenBank/DDBJ whole genome shotgun (WGS) entry which is preliminary data.</text>
</comment>
<keyword evidence="6" id="KW-0539">Nucleus</keyword>
<dbReference type="GO" id="GO:0006364">
    <property type="term" value="P:rRNA processing"/>
    <property type="evidence" value="ECO:0007669"/>
    <property type="project" value="TreeGrafter"/>
</dbReference>
<feature type="region of interest" description="Disordered" evidence="7">
    <location>
        <begin position="1"/>
        <end position="41"/>
    </location>
</feature>
<evidence type="ECO:0000256" key="7">
    <source>
        <dbReference type="SAM" id="MobiDB-lite"/>
    </source>
</evidence>
<comment type="similarity">
    <text evidence="3">Belongs to the EBP2 family.</text>
</comment>
<dbReference type="PANTHER" id="PTHR13028">
    <property type="entry name" value="RRNA PROCESSING PROTEIN EBNA1-BINDING PROTEIN-RELATED"/>
    <property type="match status" value="1"/>
</dbReference>
<reference evidence="8 9" key="1">
    <citation type="journal article" date="2019" name="Genome Biol. Evol.">
        <title>Whole-Genome Sequencing of the Giant Devil Catfish, Bagarius yarrelli.</title>
        <authorList>
            <person name="Jiang W."/>
            <person name="Lv Y."/>
            <person name="Cheng L."/>
            <person name="Yang K."/>
            <person name="Chao B."/>
            <person name="Wang X."/>
            <person name="Li Y."/>
            <person name="Pan X."/>
            <person name="You X."/>
            <person name="Zhang Y."/>
            <person name="Yang J."/>
            <person name="Li J."/>
            <person name="Zhang X."/>
            <person name="Liu S."/>
            <person name="Sun C."/>
            <person name="Yang J."/>
            <person name="Shi Q."/>
        </authorList>
    </citation>
    <scope>NUCLEOTIDE SEQUENCE [LARGE SCALE GENOMIC DNA]</scope>
    <source>
        <strain evidence="8">JWS20170419001</strain>
        <tissue evidence="8">Muscle</tissue>
    </source>
</reference>